<dbReference type="Proteomes" id="UP000249579">
    <property type="component" value="Plasmid pZKMB2"/>
</dbReference>
<evidence type="ECO:0000313" key="10">
    <source>
        <dbReference type="Proteomes" id="UP000249579"/>
    </source>
</evidence>
<accession>A0A327ZZG1</accession>
<evidence type="ECO:0000256" key="4">
    <source>
        <dbReference type="ARBA" id="ARBA00022692"/>
    </source>
</evidence>
<dbReference type="OrthoDB" id="9766496at2"/>
<dbReference type="NCBIfam" id="NF045973">
    <property type="entry name" value="conju_CD1115"/>
    <property type="match status" value="1"/>
</dbReference>
<dbReference type="Pfam" id="PF02534">
    <property type="entry name" value="T4SS-DNA_transf"/>
    <property type="match status" value="1"/>
</dbReference>
<dbReference type="CDD" id="cd01127">
    <property type="entry name" value="TrwB_TraG_TraD_VirD4"/>
    <property type="match status" value="2"/>
</dbReference>
<dbReference type="InterPro" id="IPR003688">
    <property type="entry name" value="TraG/VirD4"/>
</dbReference>
<dbReference type="EMBL" id="PZJG01000031">
    <property type="protein sequence ID" value="RAK47660.1"/>
    <property type="molecule type" value="Genomic_DNA"/>
</dbReference>
<evidence type="ECO:0000256" key="1">
    <source>
        <dbReference type="ARBA" id="ARBA00004651"/>
    </source>
</evidence>
<protein>
    <recommendedName>
        <fullName evidence="8">TraD/TraG TraM recognition site domain-containing protein</fullName>
    </recommendedName>
</protein>
<dbReference type="PANTHER" id="PTHR37937:SF1">
    <property type="entry name" value="CONJUGATIVE TRANSFER: DNA TRANSPORT"/>
    <property type="match status" value="1"/>
</dbReference>
<evidence type="ECO:0000256" key="6">
    <source>
        <dbReference type="ARBA" id="ARBA00023136"/>
    </source>
</evidence>
<reference evidence="9 10" key="1">
    <citation type="journal article" date="2018" name="Front. Microbiol.">
        <title>Description and Comparative Genomics of Macrococcus caseolyticus subsp. hominis subsp. nov., Macrococcus goetzii sp. nov., Macrococcus epidermidis sp. nov., and Macrococcus bohemicus sp. nov., Novel Macrococci From Human Clinical Material With Virulence Potential and Suspected Uptake of Foreign DNA by Natural Transformation.</title>
        <authorList>
            <person name="Maslanova I."/>
            <person name="Wertheimer Z."/>
            <person name="Sedlacek I."/>
            <person name="Svec P."/>
            <person name="Indrakova A."/>
            <person name="Kovarovic V."/>
            <person name="Schumann P."/>
            <person name="Sproer C."/>
            <person name="Kralova S."/>
            <person name="Sedo O."/>
            <person name="Kristofova L."/>
            <person name="Vrbovska V."/>
            <person name="Fuzik T."/>
            <person name="Petras P."/>
            <person name="Zdrahal Z."/>
            <person name="Ruzickova V."/>
            <person name="Doskar J."/>
            <person name="Pantucek R."/>
        </authorList>
    </citation>
    <scope>NUCLEOTIDE SEQUENCE [LARGE SCALE GENOMIC DNA]</scope>
    <source>
        <strain evidence="9 10">03/115</strain>
        <plasmid evidence="9">pZKMB2</plasmid>
    </source>
</reference>
<geneLocation type="plasmid" evidence="10">
    <name>pzkmb2</name>
</geneLocation>
<evidence type="ECO:0000256" key="5">
    <source>
        <dbReference type="ARBA" id="ARBA00022989"/>
    </source>
</evidence>
<proteinExistence type="inferred from homology"/>
<keyword evidence="9" id="KW-0614">Plasmid</keyword>
<evidence type="ECO:0000259" key="8">
    <source>
        <dbReference type="Pfam" id="PF12696"/>
    </source>
</evidence>
<feature type="transmembrane region" description="Helical" evidence="7">
    <location>
        <begin position="48"/>
        <end position="73"/>
    </location>
</feature>
<dbReference type="InterPro" id="IPR051539">
    <property type="entry name" value="T4SS-coupling_protein"/>
</dbReference>
<keyword evidence="4 7" id="KW-0812">Transmembrane</keyword>
<gene>
    <name evidence="9" type="ORF">BHX94_12440</name>
</gene>
<organism evidence="9 10">
    <name type="scientific">Macrococcoides bohemicum</name>
    <dbReference type="NCBI Taxonomy" id="1903056"/>
    <lineage>
        <taxon>Bacteria</taxon>
        <taxon>Bacillati</taxon>
        <taxon>Bacillota</taxon>
        <taxon>Bacilli</taxon>
        <taxon>Bacillales</taxon>
        <taxon>Staphylococcaceae</taxon>
        <taxon>Macrococcoides</taxon>
    </lineage>
</organism>
<dbReference type="InterPro" id="IPR027417">
    <property type="entry name" value="P-loop_NTPase"/>
</dbReference>
<sequence>MSKQLMKYGLDDILVYKNKQKPIIKQIIKSERKPIRIKETLATRKNMYILSVLTIIFNIFLANIVTNFIFNIINNFKYITKVNQFDKANILDKTEIISNRMSYIFLNNQKLIDLTIKPNQHLLIWLILFSAMTLIILRFLYKFYVAHRKMHYGQKGDAKFAEIKELKKQYVSVPQQCTEYKGQPGVPITHYNDLPKIFRAVPLIKLGEKQLINPLSKLFYNGRYLIDQDTINVMVIGTSRSGKGESMVFPATDIDTRASEKPSLVFNDPKGELYAGSYETLRKRGYDVEVLNLLNPDDGMSYNMLQIIKDEYIKGDFAQAEAYAVTLTSTLFPSPESGDSFWQDSAAGLVNALIFTVIQRALDENRPDKITMRNVYDLLNILGTDNYTDDDGVEHNALDEYIMDMPPESIARKQYATTQFASGNTRSGILATASTTLQIFVSEKISKMGSANSLDFTRVGFNKRIRVRFDMRYIFKRGVIHYGYGEENCLSSNFKIDSLGFMENYFKRKMKDGEIIRIELDKAVFEYKFYREKPKRGFVVVEKDPYTGDRIYPEEAFLKNIEKNSDILKINCFYSEKPVAVFMVIPDYDTSTHVVASIFISQLYTMLARRASESGGKCHQRVKFRLDEFGNMPAIHDMANILTVCLGRNILFELYVQGYSQVTSKYGKENGETIKDNCQTHIYIKSTSKETNDEISAKCGNTTVTTSSRTSNGGSDFSQNFTAEQQPLIHPELLPKFVRGETIVLRFLKTSDNNRNSIRPEPIYNVNETKLPFRFEFLGDDFEPANQFADFDIPSKHRHLNLRDFMIDWKHKPTQLDLTANGYIASLEMPHKDKEKLKEACMQFTGSEDFYKSIIQAQTKESVMTNMQSQLQHLNIAGNQSAEIQRQIMIFLEQHDKSKDVFESETIKEPNEQPIYLSEYYFGEKLELRLMWIKDNLEDKSLYEVLLQLNEEDFNRVLDEHSETKVKNGIKHLKIT</sequence>
<feature type="domain" description="TraD/TraG TraM recognition site" evidence="8">
    <location>
        <begin position="621"/>
        <end position="736"/>
    </location>
</feature>
<dbReference type="Pfam" id="PF12696">
    <property type="entry name" value="TraG-D_C"/>
    <property type="match status" value="1"/>
</dbReference>
<name>A0A327ZZG1_9STAP</name>
<dbReference type="RefSeq" id="WP_111744459.1">
    <property type="nucleotide sequence ID" value="NZ_CM009973.1"/>
</dbReference>
<feature type="transmembrane region" description="Helical" evidence="7">
    <location>
        <begin position="122"/>
        <end position="141"/>
    </location>
</feature>
<dbReference type="PANTHER" id="PTHR37937">
    <property type="entry name" value="CONJUGATIVE TRANSFER: DNA TRANSPORT"/>
    <property type="match status" value="1"/>
</dbReference>
<comment type="similarity">
    <text evidence="2">Belongs to the VirD4/TraG family.</text>
</comment>
<keyword evidence="5 7" id="KW-1133">Transmembrane helix</keyword>
<keyword evidence="6 7" id="KW-0472">Membrane</keyword>
<dbReference type="InterPro" id="IPR032689">
    <property type="entry name" value="TraG-D_C"/>
</dbReference>
<evidence type="ECO:0000256" key="7">
    <source>
        <dbReference type="SAM" id="Phobius"/>
    </source>
</evidence>
<dbReference type="GO" id="GO:0005886">
    <property type="term" value="C:plasma membrane"/>
    <property type="evidence" value="ECO:0007669"/>
    <property type="project" value="UniProtKB-SubCell"/>
</dbReference>
<dbReference type="Gene3D" id="3.40.50.300">
    <property type="entry name" value="P-loop containing nucleotide triphosphate hydrolases"/>
    <property type="match status" value="1"/>
</dbReference>
<keyword evidence="3" id="KW-1003">Cell membrane</keyword>
<evidence type="ECO:0000313" key="9">
    <source>
        <dbReference type="EMBL" id="RAK47660.1"/>
    </source>
</evidence>
<comment type="caution">
    <text evidence="9">The sequence shown here is derived from an EMBL/GenBank/DDBJ whole genome shotgun (WGS) entry which is preliminary data.</text>
</comment>
<dbReference type="AlphaFoldDB" id="A0A327ZZG1"/>
<evidence type="ECO:0000256" key="3">
    <source>
        <dbReference type="ARBA" id="ARBA00022475"/>
    </source>
</evidence>
<evidence type="ECO:0000256" key="2">
    <source>
        <dbReference type="ARBA" id="ARBA00008806"/>
    </source>
</evidence>
<dbReference type="SUPFAM" id="SSF52540">
    <property type="entry name" value="P-loop containing nucleoside triphosphate hydrolases"/>
    <property type="match status" value="2"/>
</dbReference>
<comment type="subcellular location">
    <subcellularLocation>
        <location evidence="1">Cell membrane</location>
        <topology evidence="1">Multi-pass membrane protein</topology>
    </subcellularLocation>
</comment>